<comment type="caution">
    <text evidence="1">The sequence shown here is derived from an EMBL/GenBank/DDBJ whole genome shotgun (WGS) entry which is preliminary data.</text>
</comment>
<organism evidence="1">
    <name type="scientific">Mycobacterium xenopi 4042</name>
    <dbReference type="NCBI Taxonomy" id="1299334"/>
    <lineage>
        <taxon>Bacteria</taxon>
        <taxon>Bacillati</taxon>
        <taxon>Actinomycetota</taxon>
        <taxon>Actinomycetes</taxon>
        <taxon>Mycobacteriales</taxon>
        <taxon>Mycobacteriaceae</taxon>
        <taxon>Mycobacterium</taxon>
    </lineage>
</organism>
<dbReference type="EMBL" id="JAOB01000042">
    <property type="protein sequence ID" value="EUA42413.1"/>
    <property type="molecule type" value="Genomic_DNA"/>
</dbReference>
<proteinExistence type="predicted"/>
<keyword evidence="1" id="KW-0449">Lipoprotein</keyword>
<name>X8BGQ5_MYCXE</name>
<evidence type="ECO:0000313" key="1">
    <source>
        <dbReference type="EMBL" id="EUA42413.1"/>
    </source>
</evidence>
<dbReference type="AlphaFoldDB" id="X8BGQ5"/>
<sequence length="54" mass="5603">MSGITTPAMLSVVELLTGCGSLRWALCGQSGLTRVSLDGVGSVIFPTNCDKMVE</sequence>
<gene>
    <name evidence="1" type="ORF">I553_6273</name>
</gene>
<reference evidence="1" key="1">
    <citation type="submission" date="2014-01" db="EMBL/GenBank/DDBJ databases">
        <authorList>
            <person name="Brown-Elliot B."/>
            <person name="Wallace R."/>
            <person name="Lenaerts A."/>
            <person name="Ordway D."/>
            <person name="DeGroote M.A."/>
            <person name="Parker T."/>
            <person name="Sizemore C."/>
            <person name="Tallon L.J."/>
            <person name="Sadzewicz L.K."/>
            <person name="Sengamalay N."/>
            <person name="Fraser C.M."/>
            <person name="Hine E."/>
            <person name="Shefchek K.A."/>
            <person name="Das S.P."/>
            <person name="Tettelin H."/>
        </authorList>
    </citation>
    <scope>NUCLEOTIDE SEQUENCE [LARGE SCALE GENOMIC DNA]</scope>
    <source>
        <strain evidence="1">4042</strain>
    </source>
</reference>
<protein>
    <submittedName>
        <fullName evidence="1">Putative lipoprotein</fullName>
    </submittedName>
</protein>
<accession>X8BGQ5</accession>